<dbReference type="SUPFAM" id="SSF56300">
    <property type="entry name" value="Metallo-dependent phosphatases"/>
    <property type="match status" value="1"/>
</dbReference>
<accession>A0A8U0WFJ2</accession>
<keyword evidence="10 12" id="KW-0378">Hydrolase</keyword>
<dbReference type="GO" id="GO:0006196">
    <property type="term" value="P:AMP catabolic process"/>
    <property type="evidence" value="ECO:0007669"/>
    <property type="project" value="TreeGrafter"/>
</dbReference>
<keyword evidence="15" id="KW-1185">Reference proteome</keyword>
<dbReference type="GO" id="GO:0008253">
    <property type="term" value="F:5'-nucleotidase activity"/>
    <property type="evidence" value="ECO:0007669"/>
    <property type="project" value="TreeGrafter"/>
</dbReference>
<evidence type="ECO:0000256" key="2">
    <source>
        <dbReference type="ARBA" id="ARBA00006654"/>
    </source>
</evidence>
<evidence type="ECO:0000256" key="10">
    <source>
        <dbReference type="ARBA" id="ARBA00022801"/>
    </source>
</evidence>
<feature type="domain" description="Calcineurin-like phosphoesterase" evidence="14">
    <location>
        <begin position="31"/>
        <end position="249"/>
    </location>
</feature>
<dbReference type="EC" id="3.6.1.5" evidence="3"/>
<evidence type="ECO:0000313" key="15">
    <source>
        <dbReference type="Proteomes" id="UP000092443"/>
    </source>
</evidence>
<comment type="subcellular location">
    <subcellularLocation>
        <location evidence="1">Secreted</location>
    </subcellularLocation>
</comment>
<feature type="compositionally biased region" description="Acidic residues" evidence="13">
    <location>
        <begin position="499"/>
        <end position="530"/>
    </location>
</feature>
<dbReference type="InterPro" id="IPR004843">
    <property type="entry name" value="Calcineurin-like_PHP"/>
</dbReference>
<feature type="compositionally biased region" description="Basic and acidic residues" evidence="13">
    <location>
        <begin position="531"/>
        <end position="546"/>
    </location>
</feature>
<dbReference type="InterPro" id="IPR006179">
    <property type="entry name" value="5_nucleotidase/apyrase"/>
</dbReference>
<dbReference type="PANTHER" id="PTHR11575:SF32">
    <property type="entry name" value="APYRASE-LIKE PROTEIN"/>
    <property type="match status" value="1"/>
</dbReference>
<evidence type="ECO:0000256" key="12">
    <source>
        <dbReference type="RuleBase" id="RU362119"/>
    </source>
</evidence>
<reference evidence="16" key="1">
    <citation type="submission" date="2025-08" db="UniProtKB">
        <authorList>
            <consortium name="RefSeq"/>
        </authorList>
    </citation>
    <scope>IDENTIFICATION</scope>
    <source>
        <tissue evidence="16">Whole body pupa</tissue>
    </source>
</reference>
<dbReference type="GO" id="GO:0005886">
    <property type="term" value="C:plasma membrane"/>
    <property type="evidence" value="ECO:0007669"/>
    <property type="project" value="TreeGrafter"/>
</dbReference>
<dbReference type="InterPro" id="IPR029052">
    <property type="entry name" value="Metallo-depent_PP-like"/>
</dbReference>
<evidence type="ECO:0000256" key="9">
    <source>
        <dbReference type="ARBA" id="ARBA00022741"/>
    </source>
</evidence>
<keyword evidence="4" id="KW-1201">Platelet aggregation inhibiting toxin</keyword>
<dbReference type="GO" id="GO:0000166">
    <property type="term" value="F:nucleotide binding"/>
    <property type="evidence" value="ECO:0007669"/>
    <property type="project" value="UniProtKB-KW"/>
</dbReference>
<keyword evidence="8" id="KW-0732">Signal</keyword>
<evidence type="ECO:0000313" key="16">
    <source>
        <dbReference type="RefSeq" id="XP_037883878.1"/>
    </source>
</evidence>
<evidence type="ECO:0000256" key="11">
    <source>
        <dbReference type="ARBA" id="ARBA00023240"/>
    </source>
</evidence>
<dbReference type="GO" id="GO:0004050">
    <property type="term" value="F:apyrase activity"/>
    <property type="evidence" value="ECO:0007669"/>
    <property type="project" value="UniProtKB-EC"/>
</dbReference>
<proteinExistence type="inferred from homology"/>
<evidence type="ECO:0000256" key="6">
    <source>
        <dbReference type="ARBA" id="ARBA00022656"/>
    </source>
</evidence>
<keyword evidence="5" id="KW-0964">Secreted</keyword>
<keyword evidence="7" id="KW-0479">Metal-binding</keyword>
<evidence type="ECO:0000256" key="7">
    <source>
        <dbReference type="ARBA" id="ARBA00022723"/>
    </source>
</evidence>
<dbReference type="CDD" id="cd07409">
    <property type="entry name" value="MPP_CD73_N"/>
    <property type="match status" value="1"/>
</dbReference>
<dbReference type="Proteomes" id="UP000092443">
    <property type="component" value="Unplaced"/>
</dbReference>
<feature type="compositionally biased region" description="Basic and acidic residues" evidence="13">
    <location>
        <begin position="402"/>
        <end position="413"/>
    </location>
</feature>
<keyword evidence="6" id="KW-0800">Toxin</keyword>
<evidence type="ECO:0000259" key="14">
    <source>
        <dbReference type="Pfam" id="PF00149"/>
    </source>
</evidence>
<organism evidence="15 16">
    <name type="scientific">Glossina fuscipes</name>
    <dbReference type="NCBI Taxonomy" id="7396"/>
    <lineage>
        <taxon>Eukaryota</taxon>
        <taxon>Metazoa</taxon>
        <taxon>Ecdysozoa</taxon>
        <taxon>Arthropoda</taxon>
        <taxon>Hexapoda</taxon>
        <taxon>Insecta</taxon>
        <taxon>Pterygota</taxon>
        <taxon>Neoptera</taxon>
        <taxon>Endopterygota</taxon>
        <taxon>Diptera</taxon>
        <taxon>Brachycera</taxon>
        <taxon>Muscomorpha</taxon>
        <taxon>Hippoboscoidea</taxon>
        <taxon>Glossinidae</taxon>
        <taxon>Glossina</taxon>
    </lineage>
</organism>
<evidence type="ECO:0000256" key="5">
    <source>
        <dbReference type="ARBA" id="ARBA00022525"/>
    </source>
</evidence>
<evidence type="ECO:0000256" key="8">
    <source>
        <dbReference type="ARBA" id="ARBA00022729"/>
    </source>
</evidence>
<dbReference type="AlphaFoldDB" id="A0A8U0WFJ2"/>
<evidence type="ECO:0000256" key="3">
    <source>
        <dbReference type="ARBA" id="ARBA00012148"/>
    </source>
</evidence>
<dbReference type="PRINTS" id="PR01607">
    <property type="entry name" value="APYRASEFAMLY"/>
</dbReference>
<dbReference type="PANTHER" id="PTHR11575">
    <property type="entry name" value="5'-NUCLEOTIDASE-RELATED"/>
    <property type="match status" value="1"/>
</dbReference>
<evidence type="ECO:0000256" key="13">
    <source>
        <dbReference type="SAM" id="MobiDB-lite"/>
    </source>
</evidence>
<feature type="region of interest" description="Disordered" evidence="13">
    <location>
        <begin position="339"/>
        <end position="623"/>
    </location>
</feature>
<feature type="compositionally biased region" description="Acidic residues" evidence="13">
    <location>
        <begin position="577"/>
        <end position="615"/>
    </location>
</feature>
<feature type="compositionally biased region" description="Acidic residues" evidence="13">
    <location>
        <begin position="547"/>
        <end position="569"/>
    </location>
</feature>
<dbReference type="InterPro" id="IPR006146">
    <property type="entry name" value="5'-Nucleotdase_CS"/>
</dbReference>
<comment type="similarity">
    <text evidence="2 12">Belongs to the 5'-nucleotidase family.</text>
</comment>
<dbReference type="GeneID" id="119634038"/>
<dbReference type="PROSITE" id="PS00786">
    <property type="entry name" value="5_NUCLEOTIDASE_2"/>
    <property type="match status" value="1"/>
</dbReference>
<dbReference type="KEGG" id="gfs:119634038"/>
<dbReference type="RefSeq" id="XP_037883878.1">
    <property type="nucleotide sequence ID" value="XM_038027950.1"/>
</dbReference>
<dbReference type="Gene3D" id="3.60.21.10">
    <property type="match status" value="1"/>
</dbReference>
<feature type="compositionally biased region" description="Acidic residues" evidence="13">
    <location>
        <begin position="474"/>
        <end position="491"/>
    </location>
</feature>
<dbReference type="Pfam" id="PF00149">
    <property type="entry name" value="Metallophos"/>
    <property type="match status" value="1"/>
</dbReference>
<feature type="compositionally biased region" description="Acidic residues" evidence="13">
    <location>
        <begin position="344"/>
        <end position="353"/>
    </location>
</feature>
<dbReference type="GO" id="GO:0090729">
    <property type="term" value="F:toxin activity"/>
    <property type="evidence" value="ECO:0007669"/>
    <property type="project" value="UniProtKB-KW"/>
</dbReference>
<keyword evidence="11" id="KW-1199">Hemostasis impairing toxin</keyword>
<name>A0A8U0WFJ2_9MUSC</name>
<evidence type="ECO:0000256" key="1">
    <source>
        <dbReference type="ARBA" id="ARBA00004613"/>
    </source>
</evidence>
<feature type="compositionally biased region" description="Basic residues" evidence="13">
    <location>
        <begin position="380"/>
        <end position="401"/>
    </location>
</feature>
<dbReference type="GO" id="GO:0046872">
    <property type="term" value="F:metal ion binding"/>
    <property type="evidence" value="ECO:0007669"/>
    <property type="project" value="UniProtKB-KW"/>
</dbReference>
<protein>
    <recommendedName>
        <fullName evidence="3">apyrase</fullName>
        <ecNumber evidence="3">3.6.1.5</ecNumber>
    </recommendedName>
</protein>
<gene>
    <name evidence="16" type="primary">LOC119634038</name>
</gene>
<evidence type="ECO:0000256" key="4">
    <source>
        <dbReference type="ARBA" id="ARBA00022442"/>
    </source>
</evidence>
<dbReference type="GO" id="GO:0005576">
    <property type="term" value="C:extracellular region"/>
    <property type="evidence" value="ECO:0007669"/>
    <property type="project" value="UniProtKB-SubCell"/>
</dbReference>
<sequence length="644" mass="72764">MKSVIGIIYLFYLFIIINAVPSYGDDLFPLTIAHINDFHARFEETDVEGGTCDPGDKCIGGLARVIRTIKTIFREQREKNIHPLYINAGDNFQGTPWYSVGGWKVTSQLMNIKPPDVMVLGNHEFDNGIDGLVPFLENINSQVVVTNMDATDEPEIRGKYLPSAIVTRDKRKIGVIGVIMEQAKDRSKTGKLKFRNESEAIVETAKKLKENRGVNIIIVVSYVGFDVDKVIAEHTGSDVDIIVGGHSHTFLYTGTPPGPEEPEDNYPYVYDHPSGNKVLIVQAACHAKYVGNLTVFFDKDGKVAKYEGAPIYMDSDVEKDKNVLQAMKPWKEIINEKLKNGITDENEADEKDSDESSKKEENDEDEQEYKSNSSKENEKRKGKGKSKGKGKGKGKEKKKGSRKENSDSSKIIDDETEEKDSEHNGENENPGYENNAQSEGDENEKEDKDETNSDTEEDERQNSEKENSNKSSAEEEEGEENEREENDEEQQEEGKLEGNEEEGEEGENENNNNTEDDGIPNNEGYEESDNDQNKENSDEEDKRGNDEEREGSDEENEEVNGEENEETSGEEGKENSDESSEEDSDEESEEDSDEENEVDSDEESEENSDEKSEEDNNTKYSKMDYQLINYIIGLINQYYDYAEQ</sequence>
<dbReference type="FunFam" id="3.60.21.10:FF:000020">
    <property type="entry name" value="NT5E isoform 4"/>
    <property type="match status" value="1"/>
</dbReference>
<keyword evidence="9 12" id="KW-0547">Nucleotide-binding</keyword>